<evidence type="ECO:0000313" key="2">
    <source>
        <dbReference type="EMBL" id="OMO51423.1"/>
    </source>
</evidence>
<gene>
    <name evidence="2" type="ORF">COLO4_37674</name>
</gene>
<dbReference type="EMBL" id="AWUE01024174">
    <property type="protein sequence ID" value="OMO51423.1"/>
    <property type="molecule type" value="Genomic_DNA"/>
</dbReference>
<protein>
    <recommendedName>
        <fullName evidence="4">Aminotransferase-like plant mobile domain-containing protein</fullName>
    </recommendedName>
</protein>
<name>A0A1R3G033_9ROSI</name>
<feature type="region of interest" description="Disordered" evidence="1">
    <location>
        <begin position="1"/>
        <end position="63"/>
    </location>
</feature>
<dbReference type="STRING" id="93759.A0A1R3G033"/>
<evidence type="ECO:0000256" key="1">
    <source>
        <dbReference type="SAM" id="MobiDB-lite"/>
    </source>
</evidence>
<reference evidence="3" key="1">
    <citation type="submission" date="2013-09" db="EMBL/GenBank/DDBJ databases">
        <title>Corchorus olitorius genome sequencing.</title>
        <authorList>
            <person name="Alam M."/>
            <person name="Haque M.S."/>
            <person name="Islam M.S."/>
            <person name="Emdad E.M."/>
            <person name="Islam M.M."/>
            <person name="Ahmed B."/>
            <person name="Halim A."/>
            <person name="Hossen Q.M.M."/>
            <person name="Hossain M.Z."/>
            <person name="Ahmed R."/>
            <person name="Khan M.M."/>
            <person name="Islam R."/>
            <person name="Rashid M.M."/>
            <person name="Khan S.A."/>
            <person name="Rahman M.S."/>
            <person name="Alam M."/>
            <person name="Yahiya A.S."/>
            <person name="Khan M.S."/>
            <person name="Azam M.S."/>
            <person name="Haque T."/>
            <person name="Lashkar M.Z.H."/>
            <person name="Akhand A.I."/>
            <person name="Morshed G."/>
            <person name="Roy S."/>
            <person name="Uddin K.S."/>
            <person name="Rabeya T."/>
            <person name="Hossain A.S."/>
            <person name="Chowdhury A."/>
            <person name="Snigdha A.R."/>
            <person name="Mortoza M.S."/>
            <person name="Matin S.A."/>
            <person name="Hoque S.M.E."/>
            <person name="Islam M.K."/>
            <person name="Roy D.K."/>
            <person name="Haider R."/>
            <person name="Moosa M.M."/>
            <person name="Elias S.M."/>
            <person name="Hasan A.M."/>
            <person name="Jahan S."/>
            <person name="Shafiuddin M."/>
            <person name="Mahmood N."/>
            <person name="Shommy N.S."/>
        </authorList>
    </citation>
    <scope>NUCLEOTIDE SEQUENCE [LARGE SCALE GENOMIC DNA]</scope>
    <source>
        <strain evidence="3">cv. O-4</strain>
    </source>
</reference>
<dbReference type="AlphaFoldDB" id="A0A1R3G033"/>
<feature type="compositionally biased region" description="Polar residues" evidence="1">
    <location>
        <begin position="52"/>
        <end position="62"/>
    </location>
</feature>
<keyword evidence="3" id="KW-1185">Reference proteome</keyword>
<dbReference type="OrthoDB" id="1638627at2759"/>
<feature type="compositionally biased region" description="Basic and acidic residues" evidence="1">
    <location>
        <begin position="195"/>
        <end position="204"/>
    </location>
</feature>
<dbReference type="Proteomes" id="UP000187203">
    <property type="component" value="Unassembled WGS sequence"/>
</dbReference>
<organism evidence="2 3">
    <name type="scientific">Corchorus olitorius</name>
    <dbReference type="NCBI Taxonomy" id="93759"/>
    <lineage>
        <taxon>Eukaryota</taxon>
        <taxon>Viridiplantae</taxon>
        <taxon>Streptophyta</taxon>
        <taxon>Embryophyta</taxon>
        <taxon>Tracheophyta</taxon>
        <taxon>Spermatophyta</taxon>
        <taxon>Magnoliopsida</taxon>
        <taxon>eudicotyledons</taxon>
        <taxon>Gunneridae</taxon>
        <taxon>Pentapetalae</taxon>
        <taxon>rosids</taxon>
        <taxon>malvids</taxon>
        <taxon>Malvales</taxon>
        <taxon>Malvaceae</taxon>
        <taxon>Grewioideae</taxon>
        <taxon>Apeibeae</taxon>
        <taxon>Corchorus</taxon>
    </lineage>
</organism>
<evidence type="ECO:0008006" key="4">
    <source>
        <dbReference type="Google" id="ProtNLM"/>
    </source>
</evidence>
<feature type="compositionally biased region" description="Basic and acidic residues" evidence="1">
    <location>
        <begin position="38"/>
        <end position="51"/>
    </location>
</feature>
<proteinExistence type="predicted"/>
<sequence length="210" mass="23236">MIMLLTAKATGGESSTQVSKEVDTEPALVNEEVDEEIDAKSEDLGSNKTETDESSPSKTSSGEIELTRTFLNHGRAANNHTFLPLSHEPQIADQVGHILADSVMNFGLEKGVMPPSKVRVTTKLPHIDMKSNQEWLGILSRWSCYSHTMITAWGEFTFTLEDVSVMWHLPMLHNSGENLENPFDKGTVEDTPDDTPGHHDEQKVHSILLG</sequence>
<accession>A0A1R3G033</accession>
<feature type="region of interest" description="Disordered" evidence="1">
    <location>
        <begin position="178"/>
        <end position="210"/>
    </location>
</feature>
<evidence type="ECO:0000313" key="3">
    <source>
        <dbReference type="Proteomes" id="UP000187203"/>
    </source>
</evidence>
<comment type="caution">
    <text evidence="2">The sequence shown here is derived from an EMBL/GenBank/DDBJ whole genome shotgun (WGS) entry which is preliminary data.</text>
</comment>